<proteinExistence type="predicted"/>
<dbReference type="AlphaFoldDB" id="A0A6N3CQ36"/>
<sequence length="106" mass="12796">MEQEMKWKKIMKSCMDNVKMHFADIDKSIDFGAYIQPENYFVSYIFRTNAKLKAARQSGLTERINLYHKEQLKKLNYPIQGIKDCDFASQEECDEKYSGNWYYYYK</sequence>
<gene>
    <name evidence="1" type="ORF">RGLFYP19_01612</name>
</gene>
<dbReference type="RefSeq" id="WP_349002069.1">
    <property type="nucleotide sequence ID" value="NZ_CACRUK010000022.1"/>
</dbReference>
<reference evidence="1" key="1">
    <citation type="submission" date="2019-11" db="EMBL/GenBank/DDBJ databases">
        <authorList>
            <person name="Feng L."/>
        </authorList>
    </citation>
    <scope>NUCLEOTIDE SEQUENCE</scope>
    <source>
        <strain evidence="1">RgnavusLFYP19</strain>
    </source>
</reference>
<dbReference type="EMBL" id="CACRUK010000022">
    <property type="protein sequence ID" value="VYU16899.1"/>
    <property type="molecule type" value="Genomic_DNA"/>
</dbReference>
<accession>A0A6N3CQ36</accession>
<organism evidence="1">
    <name type="scientific">Mediterraneibacter gnavus</name>
    <name type="common">Ruminococcus gnavus</name>
    <dbReference type="NCBI Taxonomy" id="33038"/>
    <lineage>
        <taxon>Bacteria</taxon>
        <taxon>Bacillati</taxon>
        <taxon>Bacillota</taxon>
        <taxon>Clostridia</taxon>
        <taxon>Lachnospirales</taxon>
        <taxon>Lachnospiraceae</taxon>
        <taxon>Mediterraneibacter</taxon>
    </lineage>
</organism>
<protein>
    <submittedName>
        <fullName evidence="1">Uncharacterized protein</fullName>
    </submittedName>
</protein>
<name>A0A6N3CQ36_MEDGN</name>
<evidence type="ECO:0000313" key="1">
    <source>
        <dbReference type="EMBL" id="VYU16899.1"/>
    </source>
</evidence>